<accession>A0A7W8ACI2</accession>
<dbReference type="Proteomes" id="UP000568380">
    <property type="component" value="Unassembled WGS sequence"/>
</dbReference>
<keyword evidence="3" id="KW-1185">Reference proteome</keyword>
<organism evidence="2 3">
    <name type="scientific">Nonomuraea endophytica</name>
    <dbReference type="NCBI Taxonomy" id="714136"/>
    <lineage>
        <taxon>Bacteria</taxon>
        <taxon>Bacillati</taxon>
        <taxon>Actinomycetota</taxon>
        <taxon>Actinomycetes</taxon>
        <taxon>Streptosporangiales</taxon>
        <taxon>Streptosporangiaceae</taxon>
        <taxon>Nonomuraea</taxon>
    </lineage>
</organism>
<comment type="caution">
    <text evidence="2">The sequence shown here is derived from an EMBL/GenBank/DDBJ whole genome shotgun (WGS) entry which is preliminary data.</text>
</comment>
<gene>
    <name evidence="2" type="ORF">HNR40_008076</name>
</gene>
<dbReference type="InterPro" id="IPR025164">
    <property type="entry name" value="Toastrack_DUF4097"/>
</dbReference>
<sequence>MPTFSTPDPIALHVNFPAGDLVVTASDRADTTVEVTPDDYGAADYLESVKITHRDGVVQVKAPDSSRLRRTPSLDIVVEVPTGSRVVVDTASADVRIRGQVAGIEFTSASGDLDATHSATTIAKTASGDITFDVIDDVATITTASGDIRVTEARGPITATVISGDLVIAKAASDASIKSTSGDVSLHCVTSGKIGIQTTSGDATVAVHQGTAAWLDVNSLTGRVTSALTQDTTEPSPTEQTVEITARSLSGDIAITRAESTR</sequence>
<proteinExistence type="predicted"/>
<feature type="domain" description="DUF4097" evidence="1">
    <location>
        <begin position="12"/>
        <end position="207"/>
    </location>
</feature>
<dbReference type="Gene3D" id="2.160.20.120">
    <property type="match status" value="1"/>
</dbReference>
<name>A0A7W8ACI2_9ACTN</name>
<protein>
    <submittedName>
        <fullName evidence="2">DUF4097 and DUF4098 domain-containing protein YvlB</fullName>
    </submittedName>
</protein>
<evidence type="ECO:0000313" key="3">
    <source>
        <dbReference type="Proteomes" id="UP000568380"/>
    </source>
</evidence>
<reference evidence="2 3" key="1">
    <citation type="submission" date="2020-08" db="EMBL/GenBank/DDBJ databases">
        <title>Genomic Encyclopedia of Type Strains, Phase IV (KMG-IV): sequencing the most valuable type-strain genomes for metagenomic binning, comparative biology and taxonomic classification.</title>
        <authorList>
            <person name="Goeker M."/>
        </authorList>
    </citation>
    <scope>NUCLEOTIDE SEQUENCE [LARGE SCALE GENOMIC DNA]</scope>
    <source>
        <strain evidence="2 3">DSM 45385</strain>
    </source>
</reference>
<evidence type="ECO:0000259" key="1">
    <source>
        <dbReference type="Pfam" id="PF13349"/>
    </source>
</evidence>
<dbReference type="EMBL" id="JACHIN010000013">
    <property type="protein sequence ID" value="MBB5082581.1"/>
    <property type="molecule type" value="Genomic_DNA"/>
</dbReference>
<dbReference type="Pfam" id="PF13349">
    <property type="entry name" value="DUF4097"/>
    <property type="match status" value="1"/>
</dbReference>
<dbReference type="AlphaFoldDB" id="A0A7W8ACI2"/>
<dbReference type="RefSeq" id="WP_184970901.1">
    <property type="nucleotide sequence ID" value="NZ_JACHIN010000013.1"/>
</dbReference>
<evidence type="ECO:0000313" key="2">
    <source>
        <dbReference type="EMBL" id="MBB5082581.1"/>
    </source>
</evidence>